<dbReference type="GO" id="GO:0006412">
    <property type="term" value="P:translation"/>
    <property type="evidence" value="ECO:0007669"/>
    <property type="project" value="UniProtKB-UniRule"/>
</dbReference>
<dbReference type="HAMAP" id="MF_00270">
    <property type="entry name" value="Ribosomal_bS18"/>
    <property type="match status" value="1"/>
</dbReference>
<dbReference type="NCBIfam" id="TIGR00165">
    <property type="entry name" value="S18"/>
    <property type="match status" value="1"/>
</dbReference>
<evidence type="ECO:0000313" key="7">
    <source>
        <dbReference type="Proteomes" id="UP000229972"/>
    </source>
</evidence>
<evidence type="ECO:0000256" key="2">
    <source>
        <dbReference type="ARBA" id="ARBA00022980"/>
    </source>
</evidence>
<evidence type="ECO:0000256" key="1">
    <source>
        <dbReference type="ARBA" id="ARBA00005589"/>
    </source>
</evidence>
<dbReference type="AlphaFoldDB" id="A0A2H0V9U6"/>
<sequence length="70" mass="8208">MKTKQVKKCYFCANNLEVDYKDTRTLRKFVNFFMKILPGSRTGVCAWHQRKLSEAIKRSRVMALLAATHK</sequence>
<dbReference type="InterPro" id="IPR036870">
    <property type="entry name" value="Ribosomal_bS18_sf"/>
</dbReference>
<evidence type="ECO:0000256" key="3">
    <source>
        <dbReference type="ARBA" id="ARBA00023274"/>
    </source>
</evidence>
<comment type="function">
    <text evidence="4">Binds as a heterodimer with protein bS6 to the central domain of the 16S rRNA, where it helps stabilize the platform of the 30S subunit.</text>
</comment>
<keyword evidence="2 4" id="KW-0689">Ribosomal protein</keyword>
<protein>
    <recommendedName>
        <fullName evidence="4">Small ribosomal subunit protein bS18</fullName>
    </recommendedName>
</protein>
<dbReference type="GO" id="GO:0003735">
    <property type="term" value="F:structural constituent of ribosome"/>
    <property type="evidence" value="ECO:0007669"/>
    <property type="project" value="InterPro"/>
</dbReference>
<keyword evidence="3 4" id="KW-0687">Ribonucleoprotein</keyword>
<dbReference type="PRINTS" id="PR00974">
    <property type="entry name" value="RIBOSOMALS18"/>
</dbReference>
<accession>A0A2H0V9U6</accession>
<dbReference type="PANTHER" id="PTHR13479:SF40">
    <property type="entry name" value="SMALL RIBOSOMAL SUBUNIT PROTEIN BS18M"/>
    <property type="match status" value="1"/>
</dbReference>
<dbReference type="PANTHER" id="PTHR13479">
    <property type="entry name" value="30S RIBOSOMAL PROTEIN S18"/>
    <property type="match status" value="1"/>
</dbReference>
<comment type="subunit">
    <text evidence="4">Part of the 30S ribosomal subunit. Forms a tight heterodimer with protein bS6.</text>
</comment>
<evidence type="ECO:0000313" key="6">
    <source>
        <dbReference type="EMBL" id="PIR95868.1"/>
    </source>
</evidence>
<evidence type="ECO:0000256" key="5">
    <source>
        <dbReference type="RuleBase" id="RU003910"/>
    </source>
</evidence>
<keyword evidence="4" id="KW-0694">RNA-binding</keyword>
<proteinExistence type="inferred from homology"/>
<dbReference type="Gene3D" id="4.10.640.10">
    <property type="entry name" value="Ribosomal protein S18"/>
    <property type="match status" value="1"/>
</dbReference>
<keyword evidence="4" id="KW-0699">rRNA-binding</keyword>
<comment type="similarity">
    <text evidence="1 4 5">Belongs to the bacterial ribosomal protein bS18 family.</text>
</comment>
<dbReference type="Pfam" id="PF01084">
    <property type="entry name" value="Ribosomal_S18"/>
    <property type="match status" value="1"/>
</dbReference>
<name>A0A2H0V9U6_9BACT</name>
<evidence type="ECO:0000256" key="4">
    <source>
        <dbReference type="HAMAP-Rule" id="MF_00270"/>
    </source>
</evidence>
<dbReference type="SUPFAM" id="SSF46911">
    <property type="entry name" value="Ribosomal protein S18"/>
    <property type="match status" value="1"/>
</dbReference>
<dbReference type="GO" id="GO:0070181">
    <property type="term" value="F:small ribosomal subunit rRNA binding"/>
    <property type="evidence" value="ECO:0007669"/>
    <property type="project" value="TreeGrafter"/>
</dbReference>
<dbReference type="GO" id="GO:0022627">
    <property type="term" value="C:cytosolic small ribosomal subunit"/>
    <property type="evidence" value="ECO:0007669"/>
    <property type="project" value="TreeGrafter"/>
</dbReference>
<comment type="caution">
    <text evidence="6">The sequence shown here is derived from an EMBL/GenBank/DDBJ whole genome shotgun (WGS) entry which is preliminary data.</text>
</comment>
<dbReference type="InterPro" id="IPR001648">
    <property type="entry name" value="Ribosomal_bS18"/>
</dbReference>
<organism evidence="6 7">
    <name type="scientific">Candidatus Falkowbacteria bacterium CG10_big_fil_rev_8_21_14_0_10_37_18</name>
    <dbReference type="NCBI Taxonomy" id="1974562"/>
    <lineage>
        <taxon>Bacteria</taxon>
        <taxon>Candidatus Falkowiibacteriota</taxon>
    </lineage>
</organism>
<dbReference type="Proteomes" id="UP000229972">
    <property type="component" value="Unassembled WGS sequence"/>
</dbReference>
<reference evidence="7" key="1">
    <citation type="submission" date="2017-09" db="EMBL/GenBank/DDBJ databases">
        <title>Depth-based differentiation of microbial function through sediment-hosted aquifers and enrichment of novel symbionts in the deep terrestrial subsurface.</title>
        <authorList>
            <person name="Probst A.J."/>
            <person name="Ladd B."/>
            <person name="Jarett J.K."/>
            <person name="Geller-Mcgrath D.E."/>
            <person name="Sieber C.M.K."/>
            <person name="Emerson J.B."/>
            <person name="Anantharaman K."/>
            <person name="Thomas B.C."/>
            <person name="Malmstrom R."/>
            <person name="Stieglmeier M."/>
            <person name="Klingl A."/>
            <person name="Woyke T."/>
            <person name="Ryan C.M."/>
            <person name="Banfield J.F."/>
        </authorList>
    </citation>
    <scope>NUCLEOTIDE SEQUENCE [LARGE SCALE GENOMIC DNA]</scope>
</reference>
<dbReference type="EMBL" id="PFAL01000002">
    <property type="protein sequence ID" value="PIR95868.1"/>
    <property type="molecule type" value="Genomic_DNA"/>
</dbReference>
<gene>
    <name evidence="4 6" type="primary">rpsR</name>
    <name evidence="6" type="ORF">COT93_00150</name>
</gene>